<accession>W3XET4</accession>
<sequence length="518" mass="58752">MPERRISWQPGFTLSRKPAKRPTRPRNRQQQFEIVVEQPETFHRRAKGQPATTTSQYQELFLGDSSKRRSDPETPNRASSNGVVEHDGPPVDNAPPHSSCAVATDSAGDATRPGPSTTLTALSGIIPPTVEYSGLVERFRPILTRYNSEFCTIPLTFKLRINPFRYRMDLDPEPLFLVHAVCALAGHHVQSTSMLTHRHAALQLLRHSLDTLSDIEAMYSVLDTIVILFSLDETQSLLGTWSIHLQGAYRIVESCGGIQRIPLSSRLETQIAILTWWDAIIALLSREECIFPYNYFESVLSNLHKREWDFFGLCGCPTAIVKIVMRLARLSTTNHRISVGLDSPPDDDTVNEIIHSLESWSHVSNLTSLHDEESMHEDIDAMHCSEAWRGGLLLYIFRVFQWTPGSTVPMHIIYRARTVVDHVIACRDTAMLSRQALLPLVFAGCELQDKSTRTGIVRLISDWDQRTRYHMFRGAIPILEEVWAESDEKGLENVWWGQIIDRQQSSEADTLKLRICFG</sequence>
<evidence type="ECO:0000313" key="4">
    <source>
        <dbReference type="EMBL" id="ETS84560.1"/>
    </source>
</evidence>
<evidence type="ECO:0008006" key="6">
    <source>
        <dbReference type="Google" id="ProtNLM"/>
    </source>
</evidence>
<dbReference type="eggNOG" id="ENOG502SKZS">
    <property type="taxonomic scope" value="Eukaryota"/>
</dbReference>
<proteinExistence type="predicted"/>
<dbReference type="GeneID" id="19267598"/>
<dbReference type="AlphaFoldDB" id="W3XET4"/>
<feature type="compositionally biased region" description="Basic and acidic residues" evidence="3">
    <location>
        <begin position="65"/>
        <end position="74"/>
    </location>
</feature>
<evidence type="ECO:0000313" key="5">
    <source>
        <dbReference type="Proteomes" id="UP000030651"/>
    </source>
</evidence>
<dbReference type="InterPro" id="IPR021858">
    <property type="entry name" value="Fun_TF"/>
</dbReference>
<reference evidence="5" key="1">
    <citation type="journal article" date="2015" name="BMC Genomics">
        <title>Genomic and transcriptomic analysis of the endophytic fungus Pestalotiopsis fici reveals its lifestyle and high potential for synthesis of natural products.</title>
        <authorList>
            <person name="Wang X."/>
            <person name="Zhang X."/>
            <person name="Liu L."/>
            <person name="Xiang M."/>
            <person name="Wang W."/>
            <person name="Sun X."/>
            <person name="Che Y."/>
            <person name="Guo L."/>
            <person name="Liu G."/>
            <person name="Guo L."/>
            <person name="Wang C."/>
            <person name="Yin W.B."/>
            <person name="Stadler M."/>
            <person name="Zhang X."/>
            <person name="Liu X."/>
        </authorList>
    </citation>
    <scope>NUCLEOTIDE SEQUENCE [LARGE SCALE GENOMIC DNA]</scope>
    <source>
        <strain evidence="5">W106-1 / CGMCC3.15140</strain>
    </source>
</reference>
<organism evidence="4 5">
    <name type="scientific">Pestalotiopsis fici (strain W106-1 / CGMCC3.15140)</name>
    <dbReference type="NCBI Taxonomy" id="1229662"/>
    <lineage>
        <taxon>Eukaryota</taxon>
        <taxon>Fungi</taxon>
        <taxon>Dikarya</taxon>
        <taxon>Ascomycota</taxon>
        <taxon>Pezizomycotina</taxon>
        <taxon>Sordariomycetes</taxon>
        <taxon>Xylariomycetidae</taxon>
        <taxon>Amphisphaeriales</taxon>
        <taxon>Sporocadaceae</taxon>
        <taxon>Pestalotiopsis</taxon>
    </lineage>
</organism>
<name>W3XET4_PESFW</name>
<dbReference type="PANTHER" id="PTHR37534:SF46">
    <property type="entry name" value="ZN(II)2CYS6 TRANSCRIPTION FACTOR (EUROFUNG)"/>
    <property type="match status" value="1"/>
</dbReference>
<dbReference type="KEGG" id="pfy:PFICI_02585"/>
<evidence type="ECO:0000256" key="2">
    <source>
        <dbReference type="ARBA" id="ARBA00023242"/>
    </source>
</evidence>
<protein>
    <recommendedName>
        <fullName evidence="6">Fungal-specific transcription factor domain-containing protein</fullName>
    </recommendedName>
</protein>
<keyword evidence="2" id="KW-0539">Nucleus</keyword>
<dbReference type="GO" id="GO:0005634">
    <property type="term" value="C:nucleus"/>
    <property type="evidence" value="ECO:0007669"/>
    <property type="project" value="UniProtKB-SubCell"/>
</dbReference>
<dbReference type="PANTHER" id="PTHR37534">
    <property type="entry name" value="TRANSCRIPTIONAL ACTIVATOR PROTEIN UGA3"/>
    <property type="match status" value="1"/>
</dbReference>
<keyword evidence="5" id="KW-1185">Reference proteome</keyword>
<feature type="compositionally biased region" description="Basic residues" evidence="3">
    <location>
        <begin position="17"/>
        <end position="27"/>
    </location>
</feature>
<dbReference type="EMBL" id="KI912110">
    <property type="protein sequence ID" value="ETS84560.1"/>
    <property type="molecule type" value="Genomic_DNA"/>
</dbReference>
<dbReference type="OMA" id="LTWWDAI"/>
<dbReference type="InParanoid" id="W3XET4"/>
<dbReference type="OrthoDB" id="2015447at2759"/>
<comment type="subcellular location">
    <subcellularLocation>
        <location evidence="1">Nucleus</location>
    </subcellularLocation>
</comment>
<evidence type="ECO:0000256" key="1">
    <source>
        <dbReference type="ARBA" id="ARBA00004123"/>
    </source>
</evidence>
<feature type="region of interest" description="Disordered" evidence="3">
    <location>
        <begin position="1"/>
        <end position="114"/>
    </location>
</feature>
<dbReference type="RefSeq" id="XP_007829357.1">
    <property type="nucleotide sequence ID" value="XM_007831166.1"/>
</dbReference>
<evidence type="ECO:0000256" key="3">
    <source>
        <dbReference type="SAM" id="MobiDB-lite"/>
    </source>
</evidence>
<dbReference type="Pfam" id="PF11951">
    <property type="entry name" value="Fungal_trans_2"/>
    <property type="match status" value="1"/>
</dbReference>
<gene>
    <name evidence="4" type="ORF">PFICI_02585</name>
</gene>
<dbReference type="Proteomes" id="UP000030651">
    <property type="component" value="Unassembled WGS sequence"/>
</dbReference>
<dbReference type="HOGENOM" id="CLU_028540_2_0_1"/>